<sequence>MNSFVNQSIRIHPLAIYLLPCLTFTPESAHLELVELFLIKEHFHHYLNMKLIVLFLIRFFSVEHLISLP</sequence>
<dbReference type="UCSC" id="C07D10.6">
    <property type="organism name" value="c. elegans"/>
</dbReference>
<dbReference type="HOGENOM" id="CLU_2123277_0_0_1"/>
<reference evidence="1 2" key="1">
    <citation type="journal article" date="1998" name="Science">
        <title>Genome sequence of the nematode C. elegans: a platform for investigating biology.</title>
        <authorList>
            <consortium name="The C. elegans sequencing consortium"/>
            <person name="Sulson J.E."/>
            <person name="Waterston R."/>
        </authorList>
    </citation>
    <scope>NUCLEOTIDE SEQUENCE [LARGE SCALE GENOMIC DNA]</scope>
    <source>
        <strain evidence="1 2">Bristol N2</strain>
    </source>
</reference>
<dbReference type="GeneID" id="4363039"/>
<dbReference type="Proteomes" id="UP000001940">
    <property type="component" value="Chromosome II"/>
</dbReference>
<evidence type="ECO:0000313" key="2">
    <source>
        <dbReference type="Proteomes" id="UP000001940"/>
    </source>
</evidence>
<dbReference type="CTD" id="4363039"/>
<dbReference type="PaxDb" id="6239-C07D10.6"/>
<organism evidence="1 2">
    <name type="scientific">Caenorhabditis elegans</name>
    <dbReference type="NCBI Taxonomy" id="6239"/>
    <lineage>
        <taxon>Eukaryota</taxon>
        <taxon>Metazoa</taxon>
        <taxon>Ecdysozoa</taxon>
        <taxon>Nematoda</taxon>
        <taxon>Chromadorea</taxon>
        <taxon>Rhabditida</taxon>
        <taxon>Rhabditina</taxon>
        <taxon>Rhabditomorpha</taxon>
        <taxon>Rhabditoidea</taxon>
        <taxon>Rhabditidae</taxon>
        <taxon>Peloderinae</taxon>
        <taxon>Caenorhabditis</taxon>
    </lineage>
</organism>
<dbReference type="RefSeq" id="NP_001364692.1">
    <property type="nucleotide sequence ID" value="NM_001377818.1"/>
</dbReference>
<dbReference type="eggNOG" id="ENOG502TJYY">
    <property type="taxonomic scope" value="Eukaryota"/>
</dbReference>
<evidence type="ECO:0000313" key="1">
    <source>
        <dbReference type="EMBL" id="CCD63534.2"/>
    </source>
</evidence>
<dbReference type="WormBase" id="C07D10.6">
    <property type="protein sequence ID" value="CE53850"/>
    <property type="gene ID" value="WBGene00044673"/>
</dbReference>
<dbReference type="KEGG" id="cel:CELE_C07D10.6"/>
<dbReference type="AGR" id="WB:WBGene00044673"/>
<accession>Q2V4X1</accession>
<dbReference type="AlphaFoldDB" id="Q2V4X1"/>
<dbReference type="InParanoid" id="Q2V4X1"/>
<dbReference type="Bgee" id="WBGene00044673">
    <property type="expression patterns" value="Expressed in adult organism and 3 other cell types or tissues"/>
</dbReference>
<protein>
    <submittedName>
        <fullName evidence="1">Ovule protein</fullName>
    </submittedName>
</protein>
<dbReference type="EMBL" id="BX284602">
    <property type="protein sequence ID" value="CCD63534.2"/>
    <property type="molecule type" value="Genomic_DNA"/>
</dbReference>
<keyword evidence="2" id="KW-1185">Reference proteome</keyword>
<gene>
    <name evidence="1 3" type="ORF">C07D10.6</name>
    <name evidence="1" type="ORF">CELE_C07D10.6</name>
</gene>
<evidence type="ECO:0000313" key="3">
    <source>
        <dbReference type="WormBase" id="C07D10.6"/>
    </source>
</evidence>
<name>Q2V4X1_CAEEL</name>
<proteinExistence type="predicted"/>